<proteinExistence type="predicted"/>
<evidence type="ECO:0000313" key="3">
    <source>
        <dbReference type="Proteomes" id="UP000244338"/>
    </source>
</evidence>
<organism evidence="2 3">
    <name type="scientific">Candidatus Carbonibacillus altaicus</name>
    <dbReference type="NCBI Taxonomy" id="2163959"/>
    <lineage>
        <taxon>Bacteria</taxon>
        <taxon>Bacillati</taxon>
        <taxon>Bacillota</taxon>
        <taxon>Bacilli</taxon>
        <taxon>Bacillales</taxon>
        <taxon>Candidatus Carbonibacillus</taxon>
    </lineage>
</organism>
<keyword evidence="1" id="KW-0472">Membrane</keyword>
<comment type="caution">
    <text evidence="2">The sequence shown here is derived from an EMBL/GenBank/DDBJ whole genome shotgun (WGS) entry which is preliminary data.</text>
</comment>
<evidence type="ECO:0000313" key="2">
    <source>
        <dbReference type="EMBL" id="PTQ56251.1"/>
    </source>
</evidence>
<evidence type="ECO:0000256" key="1">
    <source>
        <dbReference type="SAM" id="Phobius"/>
    </source>
</evidence>
<protein>
    <submittedName>
        <fullName evidence="2">Uncharacterized protein</fullName>
    </submittedName>
</protein>
<feature type="transmembrane region" description="Helical" evidence="1">
    <location>
        <begin position="24"/>
        <end position="50"/>
    </location>
</feature>
<accession>A0A2R6Y0Q0</accession>
<dbReference type="AlphaFoldDB" id="A0A2R6Y0Q0"/>
<name>A0A2R6Y0Q0_9BACL</name>
<dbReference type="EMBL" id="PEBX01000036">
    <property type="protein sequence ID" value="PTQ56251.1"/>
    <property type="molecule type" value="Genomic_DNA"/>
</dbReference>
<keyword evidence="1" id="KW-0812">Transmembrane</keyword>
<feature type="transmembrane region" description="Helical" evidence="1">
    <location>
        <begin position="62"/>
        <end position="81"/>
    </location>
</feature>
<keyword evidence="1" id="KW-1133">Transmembrane helix</keyword>
<reference evidence="3" key="1">
    <citation type="journal article" date="2018" name="Sci. Rep.">
        <title>Lignite coal burning seam in the remote Altai Mountains harbors a hydrogen-driven thermophilic microbial community.</title>
        <authorList>
            <person name="Kadnikov V.V."/>
            <person name="Mardanov A.V."/>
            <person name="Ivasenko D.A."/>
            <person name="Antsiferov D.V."/>
            <person name="Beletsky A.V."/>
            <person name="Karnachuk O.V."/>
            <person name="Ravin N.V."/>
        </authorList>
    </citation>
    <scope>NUCLEOTIDE SEQUENCE [LARGE SCALE GENOMIC DNA]</scope>
</reference>
<gene>
    <name evidence="2" type="ORF">BSOLF_0528</name>
</gene>
<sequence length="110" mass="12534">MAKELYEIEKNHPIPFRSGMKLSIFGPFGVIDFFAFVFISLLLIGLSAILPPLPIGGSLKGLIGRTYIAFPILILFFFFIAKDGETKQPLYKALILRYKYRTPKTYKREG</sequence>
<dbReference type="Proteomes" id="UP000244338">
    <property type="component" value="Unassembled WGS sequence"/>
</dbReference>